<dbReference type="Proteomes" id="UP000538666">
    <property type="component" value="Unassembled WGS sequence"/>
</dbReference>
<organism evidence="2 3">
    <name type="scientific">Silvibacterium bohemicum</name>
    <dbReference type="NCBI Taxonomy" id="1577686"/>
    <lineage>
        <taxon>Bacteria</taxon>
        <taxon>Pseudomonadati</taxon>
        <taxon>Acidobacteriota</taxon>
        <taxon>Terriglobia</taxon>
        <taxon>Terriglobales</taxon>
        <taxon>Acidobacteriaceae</taxon>
        <taxon>Silvibacterium</taxon>
    </lineage>
</organism>
<dbReference type="AlphaFoldDB" id="A0A841K587"/>
<sequence length="95" mass="10546">MSAYLIFTRDKTLDEQEMAIYSKEAAATLAGHEAKPLALYGAHEDLEGPPTEGAVIMQFPSMEAAKAWYDGPAYRKVREHRFKGAAYRVVLIQGV</sequence>
<dbReference type="Gene3D" id="3.30.70.100">
    <property type="match status" value="1"/>
</dbReference>
<gene>
    <name evidence="2" type="ORF">HNQ77_003729</name>
</gene>
<dbReference type="Pfam" id="PF07045">
    <property type="entry name" value="DUF1330"/>
    <property type="match status" value="1"/>
</dbReference>
<evidence type="ECO:0000313" key="2">
    <source>
        <dbReference type="EMBL" id="MBB6145768.1"/>
    </source>
</evidence>
<keyword evidence="3" id="KW-1185">Reference proteome</keyword>
<dbReference type="SUPFAM" id="SSF54909">
    <property type="entry name" value="Dimeric alpha+beta barrel"/>
    <property type="match status" value="1"/>
</dbReference>
<dbReference type="EMBL" id="JACHEK010000007">
    <property type="protein sequence ID" value="MBB6145768.1"/>
    <property type="molecule type" value="Genomic_DNA"/>
</dbReference>
<evidence type="ECO:0000259" key="1">
    <source>
        <dbReference type="Pfam" id="PF07045"/>
    </source>
</evidence>
<comment type="caution">
    <text evidence="2">The sequence shown here is derived from an EMBL/GenBank/DDBJ whole genome shotgun (WGS) entry which is preliminary data.</text>
</comment>
<feature type="domain" description="DUF1330" evidence="1">
    <location>
        <begin position="2"/>
        <end position="95"/>
    </location>
</feature>
<dbReference type="InterPro" id="IPR011008">
    <property type="entry name" value="Dimeric_a/b-barrel"/>
</dbReference>
<dbReference type="InterPro" id="IPR010753">
    <property type="entry name" value="DUF1330"/>
</dbReference>
<dbReference type="RefSeq" id="WP_050060799.1">
    <property type="nucleotide sequence ID" value="NZ_JACHEK010000007.1"/>
</dbReference>
<reference evidence="2 3" key="1">
    <citation type="submission" date="2020-08" db="EMBL/GenBank/DDBJ databases">
        <title>Genomic Encyclopedia of Type Strains, Phase IV (KMG-IV): sequencing the most valuable type-strain genomes for metagenomic binning, comparative biology and taxonomic classification.</title>
        <authorList>
            <person name="Goeker M."/>
        </authorList>
    </citation>
    <scope>NUCLEOTIDE SEQUENCE [LARGE SCALE GENOMIC DNA]</scope>
    <source>
        <strain evidence="2 3">DSM 103733</strain>
    </source>
</reference>
<protein>
    <submittedName>
        <fullName evidence="2">Uncharacterized protein (DUF1330 family)</fullName>
    </submittedName>
</protein>
<evidence type="ECO:0000313" key="3">
    <source>
        <dbReference type="Proteomes" id="UP000538666"/>
    </source>
</evidence>
<accession>A0A841K587</accession>
<proteinExistence type="predicted"/>
<name>A0A841K587_9BACT</name>
<dbReference type="OrthoDB" id="9806380at2"/>